<evidence type="ECO:0000256" key="3">
    <source>
        <dbReference type="ARBA" id="ARBA00023002"/>
    </source>
</evidence>
<dbReference type="GO" id="GO:0004029">
    <property type="term" value="F:aldehyde dehydrogenase (NAD+) activity"/>
    <property type="evidence" value="ECO:0007669"/>
    <property type="project" value="UniProtKB-EC"/>
</dbReference>
<dbReference type="EC" id="1.2.1.3" evidence="5"/>
<protein>
    <recommendedName>
        <fullName evidence="5">aldehyde dehydrogenase (NAD(+))</fullName>
        <ecNumber evidence="5">1.2.1.3</ecNumber>
    </recommendedName>
</protein>
<evidence type="ECO:0000259" key="8">
    <source>
        <dbReference type="Pfam" id="PF00171"/>
    </source>
</evidence>
<dbReference type="Gene3D" id="3.40.309.10">
    <property type="entry name" value="Aldehyde Dehydrogenase, Chain A, domain 2"/>
    <property type="match status" value="2"/>
</dbReference>
<keyword evidence="3 7" id="KW-0560">Oxidoreductase</keyword>
<accession>A0A8C2QFT3</accession>
<feature type="domain" description="Aldehyde dehydrogenase" evidence="8">
    <location>
        <begin position="65"/>
        <end position="419"/>
    </location>
</feature>
<dbReference type="Gene3D" id="3.40.605.10">
    <property type="entry name" value="Aldehyde Dehydrogenase, Chain A, domain 1"/>
    <property type="match status" value="2"/>
</dbReference>
<sequence>QDRLHRPLCEHTVKSIRHSRSPCRPTALMSTLLIHHPDYAWLQELGLCEENVGMYNGNWPGGGQVITSYCPANDEPIASMEDYEETVKEAKEAWKMWAEIPAPKRGEIVRKIGLALREKIQVLGKLVSLEMGKILVEGIGEVQEFVDICDYAAGLSRMIVGPLLPSERPGLVGIITAFNFPVAVFGWNNAIALITGNVCIWKGAPTTSLVTIAVTKVLAKVLEDNDLPGAICSMTCGGADIGTAMAKDTRVNLLSFTGSTQVGKQVALMVQERFGKSLLELGGNNAIIAFEDADLSLVLPSALFAAVGTAGQRCPSGRRLFLHESIHEEVVQRLRGAYSQIRVGNPWDRNILYGPLQTKQAVSMLVRAMQEIKKQGGTVVYGGKVMDHPGNYVDPIIVTGLETFAPILYIFKFKNEQEVFMDWTQRFNCGIVNVNIPTSGAEIGGAFGREKHSGGGRESGSDAWKQYMRRSTCTINHHTDLPLAQGIKFE</sequence>
<dbReference type="Proteomes" id="UP000694386">
    <property type="component" value="Unplaced"/>
</dbReference>
<dbReference type="InterPro" id="IPR015590">
    <property type="entry name" value="Aldehyde_DH_dom"/>
</dbReference>
<name>A0A8C2QFT3_CRIGR</name>
<dbReference type="InterPro" id="IPR044638">
    <property type="entry name" value="ALDH7A1-like"/>
</dbReference>
<dbReference type="PANTHER" id="PTHR43521:SF1">
    <property type="entry name" value="ALPHA-AMINOADIPIC SEMIALDEHYDE DEHYDROGENASE"/>
    <property type="match status" value="1"/>
</dbReference>
<dbReference type="PANTHER" id="PTHR43521">
    <property type="entry name" value="ALPHA-AMINOADIPIC SEMIALDEHYDE DEHYDROGENASE"/>
    <property type="match status" value="1"/>
</dbReference>
<dbReference type="InterPro" id="IPR016163">
    <property type="entry name" value="Ald_DH_C"/>
</dbReference>
<dbReference type="PROSITE" id="PS00687">
    <property type="entry name" value="ALDEHYDE_DEHYDR_GLU"/>
    <property type="match status" value="1"/>
</dbReference>
<dbReference type="Ensembl" id="ENSCGRT00001012580.1">
    <property type="protein sequence ID" value="ENSCGRP00001008451.1"/>
    <property type="gene ID" value="ENSCGRG00001010729.1"/>
</dbReference>
<reference evidence="9" key="2">
    <citation type="submission" date="2025-09" db="UniProtKB">
        <authorList>
            <consortium name="Ensembl"/>
        </authorList>
    </citation>
    <scope>IDENTIFICATION</scope>
</reference>
<evidence type="ECO:0000256" key="1">
    <source>
        <dbReference type="ARBA" id="ARBA00009986"/>
    </source>
</evidence>
<dbReference type="AlphaFoldDB" id="A0A8C2QFT3"/>
<proteinExistence type="inferred from homology"/>
<evidence type="ECO:0000256" key="7">
    <source>
        <dbReference type="RuleBase" id="RU003345"/>
    </source>
</evidence>
<organism evidence="9 10">
    <name type="scientific">Cricetulus griseus</name>
    <name type="common">Chinese hamster</name>
    <name type="synonym">Cricetulus barabensis griseus</name>
    <dbReference type="NCBI Taxonomy" id="10029"/>
    <lineage>
        <taxon>Eukaryota</taxon>
        <taxon>Metazoa</taxon>
        <taxon>Chordata</taxon>
        <taxon>Craniata</taxon>
        <taxon>Vertebrata</taxon>
        <taxon>Euteleostomi</taxon>
        <taxon>Mammalia</taxon>
        <taxon>Eutheria</taxon>
        <taxon>Euarchontoglires</taxon>
        <taxon>Glires</taxon>
        <taxon>Rodentia</taxon>
        <taxon>Myomorpha</taxon>
        <taxon>Muroidea</taxon>
        <taxon>Cricetidae</taxon>
        <taxon>Cricetinae</taxon>
        <taxon>Cricetulus</taxon>
    </lineage>
</organism>
<dbReference type="InterPro" id="IPR016161">
    <property type="entry name" value="Ald_DH/histidinol_DH"/>
</dbReference>
<dbReference type="InterPro" id="IPR029510">
    <property type="entry name" value="Ald_DH_CS_GLU"/>
</dbReference>
<dbReference type="Pfam" id="PF00171">
    <property type="entry name" value="Aldedh"/>
    <property type="match status" value="1"/>
</dbReference>
<dbReference type="InterPro" id="IPR016162">
    <property type="entry name" value="Ald_DH_N"/>
</dbReference>
<dbReference type="SUPFAM" id="SSF53720">
    <property type="entry name" value="ALDH-like"/>
    <property type="match status" value="1"/>
</dbReference>
<evidence type="ECO:0000256" key="2">
    <source>
        <dbReference type="ARBA" id="ARBA00011881"/>
    </source>
</evidence>
<evidence type="ECO:0000256" key="6">
    <source>
        <dbReference type="PROSITE-ProRule" id="PRU10007"/>
    </source>
</evidence>
<evidence type="ECO:0000256" key="4">
    <source>
        <dbReference type="ARBA" id="ARBA00023027"/>
    </source>
</evidence>
<comment type="similarity">
    <text evidence="1 7">Belongs to the aldehyde dehydrogenase family.</text>
</comment>
<comment type="subunit">
    <text evidence="2">Homotetramer.</text>
</comment>
<feature type="active site" evidence="6">
    <location>
        <position position="280"/>
    </location>
</feature>
<dbReference type="OMA" id="QAYYARP"/>
<evidence type="ECO:0000313" key="10">
    <source>
        <dbReference type="Proteomes" id="UP000694386"/>
    </source>
</evidence>
<evidence type="ECO:0000256" key="5">
    <source>
        <dbReference type="ARBA" id="ARBA00024226"/>
    </source>
</evidence>
<evidence type="ECO:0000313" key="9">
    <source>
        <dbReference type="Ensembl" id="ENSCGRP00001008451.1"/>
    </source>
</evidence>
<reference evidence="9" key="1">
    <citation type="submission" date="2025-08" db="UniProtKB">
        <authorList>
            <consortium name="Ensembl"/>
        </authorList>
    </citation>
    <scope>IDENTIFICATION</scope>
</reference>
<keyword evidence="4" id="KW-0520">NAD</keyword>